<gene>
    <name evidence="1" type="ORF">KDH_73560</name>
</gene>
<organism evidence="1 2">
    <name type="scientific">Dictyobacter halimunensis</name>
    <dbReference type="NCBI Taxonomy" id="3026934"/>
    <lineage>
        <taxon>Bacteria</taxon>
        <taxon>Bacillati</taxon>
        <taxon>Chloroflexota</taxon>
        <taxon>Ktedonobacteria</taxon>
        <taxon>Ktedonobacterales</taxon>
        <taxon>Dictyobacteraceae</taxon>
        <taxon>Dictyobacter</taxon>
    </lineage>
</organism>
<sequence length="202" mass="22865">MPISALIFDLFDVLFLHGERLERRAFEHEHGLPDDAIERAMLNSPLFRAAIAGHVPEPELWRDVAGQLQLGQDSWWVVARAFYASIVLNAELAAYMRTLRPTYRLGILTNAPSDVRPLITGRFQLDQLVDTIVISAEERVHKPQPESYQLVMRRLDVSPGRCLFIDDGLPYVTAARDLGMQAIHFQSSQQTIADIQHILAQP</sequence>
<proteinExistence type="predicted"/>
<evidence type="ECO:0000313" key="1">
    <source>
        <dbReference type="EMBL" id="GLV60537.1"/>
    </source>
</evidence>
<dbReference type="SUPFAM" id="SSF56784">
    <property type="entry name" value="HAD-like"/>
    <property type="match status" value="1"/>
</dbReference>
<dbReference type="InterPro" id="IPR023214">
    <property type="entry name" value="HAD_sf"/>
</dbReference>
<dbReference type="PANTHER" id="PTHR43611:SF3">
    <property type="entry name" value="FLAVIN MONONUCLEOTIDE HYDROLASE 1, CHLOROPLATIC"/>
    <property type="match status" value="1"/>
</dbReference>
<dbReference type="NCBIfam" id="TIGR01549">
    <property type="entry name" value="HAD-SF-IA-v1"/>
    <property type="match status" value="1"/>
</dbReference>
<comment type="caution">
    <text evidence="1">The sequence shown here is derived from an EMBL/GenBank/DDBJ whole genome shotgun (WGS) entry which is preliminary data.</text>
</comment>
<dbReference type="Gene3D" id="3.40.50.1000">
    <property type="entry name" value="HAD superfamily/HAD-like"/>
    <property type="match status" value="1"/>
</dbReference>
<evidence type="ECO:0008006" key="3">
    <source>
        <dbReference type="Google" id="ProtNLM"/>
    </source>
</evidence>
<dbReference type="InterPro" id="IPR036412">
    <property type="entry name" value="HAD-like_sf"/>
</dbReference>
<dbReference type="RefSeq" id="WP_338257634.1">
    <property type="nucleotide sequence ID" value="NZ_BSRI01000002.1"/>
</dbReference>
<keyword evidence="2" id="KW-1185">Reference proteome</keyword>
<dbReference type="NCBIfam" id="TIGR01509">
    <property type="entry name" value="HAD-SF-IA-v3"/>
    <property type="match status" value="1"/>
</dbReference>
<dbReference type="SFLD" id="SFLDS00003">
    <property type="entry name" value="Haloacid_Dehalogenase"/>
    <property type="match status" value="1"/>
</dbReference>
<protein>
    <recommendedName>
        <fullName evidence="3">Haloacid dehalogenase</fullName>
    </recommendedName>
</protein>
<dbReference type="PRINTS" id="PR00413">
    <property type="entry name" value="HADHALOGNASE"/>
</dbReference>
<reference evidence="1 2" key="1">
    <citation type="submission" date="2023-02" db="EMBL/GenBank/DDBJ databases">
        <title>Dictyobacter halimunensis sp. nov., a new member of the class Ktedonobacteria from forest soil in a geothermal area.</title>
        <authorList>
            <person name="Rachmania M.K."/>
            <person name="Ningsih F."/>
            <person name="Sakai Y."/>
            <person name="Yabe S."/>
            <person name="Yokota A."/>
            <person name="Sjamsuridzal W."/>
        </authorList>
    </citation>
    <scope>NUCLEOTIDE SEQUENCE [LARGE SCALE GENOMIC DNA]</scope>
    <source>
        <strain evidence="1 2">S3.2.2.5</strain>
    </source>
</reference>
<dbReference type="Proteomes" id="UP001344906">
    <property type="component" value="Unassembled WGS sequence"/>
</dbReference>
<evidence type="ECO:0000313" key="2">
    <source>
        <dbReference type="Proteomes" id="UP001344906"/>
    </source>
</evidence>
<accession>A0ABQ6G5I2</accession>
<dbReference type="Pfam" id="PF00702">
    <property type="entry name" value="Hydrolase"/>
    <property type="match status" value="1"/>
</dbReference>
<dbReference type="SFLD" id="SFLDG01129">
    <property type="entry name" value="C1.5:_HAD__Beta-PGM__Phosphata"/>
    <property type="match status" value="1"/>
</dbReference>
<name>A0ABQ6G5I2_9CHLR</name>
<dbReference type="InterPro" id="IPR006439">
    <property type="entry name" value="HAD-SF_hydro_IA"/>
</dbReference>
<dbReference type="PANTHER" id="PTHR43611">
    <property type="entry name" value="ALPHA-D-GLUCOSE 1-PHOSPHATE PHOSPHATASE"/>
    <property type="match status" value="1"/>
</dbReference>
<dbReference type="EMBL" id="BSRI01000002">
    <property type="protein sequence ID" value="GLV60537.1"/>
    <property type="molecule type" value="Genomic_DNA"/>
</dbReference>